<accession>A0A9W8BJG4</accession>
<name>A0A9W8BJG4_9FUNG</name>
<dbReference type="PANTHER" id="PTHR10063">
    <property type="entry name" value="TUBERIN"/>
    <property type="match status" value="1"/>
</dbReference>
<dbReference type="Gene3D" id="3.40.50.11210">
    <property type="entry name" value="Rap/Ran-GAP"/>
    <property type="match status" value="1"/>
</dbReference>
<evidence type="ECO:0000313" key="3">
    <source>
        <dbReference type="EMBL" id="KAJ2003347.1"/>
    </source>
</evidence>
<gene>
    <name evidence="3" type="ORF">H4R26_003123</name>
</gene>
<dbReference type="Pfam" id="PF02145">
    <property type="entry name" value="Rap_GAP"/>
    <property type="match status" value="1"/>
</dbReference>
<dbReference type="InterPro" id="IPR027107">
    <property type="entry name" value="Tuberin/Ral-act_asu"/>
</dbReference>
<dbReference type="InterPro" id="IPR000331">
    <property type="entry name" value="Rap/Ran_GAP_dom"/>
</dbReference>
<feature type="domain" description="Rap-GAP" evidence="2">
    <location>
        <begin position="282"/>
        <end position="412"/>
    </location>
</feature>
<dbReference type="PROSITE" id="PS50085">
    <property type="entry name" value="RAPGAP"/>
    <property type="match status" value="1"/>
</dbReference>
<proteinExistence type="predicted"/>
<protein>
    <recommendedName>
        <fullName evidence="2">Rap-GAP domain-containing protein</fullName>
    </recommendedName>
</protein>
<dbReference type="GO" id="GO:0005634">
    <property type="term" value="C:nucleus"/>
    <property type="evidence" value="ECO:0007669"/>
    <property type="project" value="InterPro"/>
</dbReference>
<evidence type="ECO:0000259" key="2">
    <source>
        <dbReference type="PROSITE" id="PS50085"/>
    </source>
</evidence>
<reference evidence="3" key="1">
    <citation type="submission" date="2022-07" db="EMBL/GenBank/DDBJ databases">
        <title>Phylogenomic reconstructions and comparative analyses of Kickxellomycotina fungi.</title>
        <authorList>
            <person name="Reynolds N.K."/>
            <person name="Stajich J.E."/>
            <person name="Barry K."/>
            <person name="Grigoriev I.V."/>
            <person name="Crous P."/>
            <person name="Smith M.E."/>
        </authorList>
    </citation>
    <scope>NUCLEOTIDE SEQUENCE</scope>
    <source>
        <strain evidence="3">IMI 214461</strain>
    </source>
</reference>
<keyword evidence="4" id="KW-1185">Reference proteome</keyword>
<dbReference type="GO" id="GO:0005737">
    <property type="term" value="C:cytoplasm"/>
    <property type="evidence" value="ECO:0007669"/>
    <property type="project" value="TreeGrafter"/>
</dbReference>
<dbReference type="PANTHER" id="PTHR10063:SF11">
    <property type="entry name" value="RHO GTPASE-ACTIVATING PROTEIN CG5521-RELATED"/>
    <property type="match status" value="1"/>
</dbReference>
<evidence type="ECO:0000256" key="1">
    <source>
        <dbReference type="ARBA" id="ARBA00022468"/>
    </source>
</evidence>
<dbReference type="GO" id="GO:0005096">
    <property type="term" value="F:GTPase activator activity"/>
    <property type="evidence" value="ECO:0007669"/>
    <property type="project" value="UniProtKB-KW"/>
</dbReference>
<dbReference type="EMBL" id="JANBQF010000228">
    <property type="protein sequence ID" value="KAJ2003347.1"/>
    <property type="molecule type" value="Genomic_DNA"/>
</dbReference>
<dbReference type="OrthoDB" id="19311at2759"/>
<dbReference type="GO" id="GO:0051056">
    <property type="term" value="P:regulation of small GTPase mediated signal transduction"/>
    <property type="evidence" value="ECO:0007669"/>
    <property type="project" value="InterPro"/>
</dbReference>
<dbReference type="SUPFAM" id="SSF111347">
    <property type="entry name" value="Rap/Ran-GAP"/>
    <property type="match status" value="1"/>
</dbReference>
<comment type="caution">
    <text evidence="3">The sequence shown here is derived from an EMBL/GenBank/DDBJ whole genome shotgun (WGS) entry which is preliminary data.</text>
</comment>
<keyword evidence="1" id="KW-0343">GTPase activation</keyword>
<evidence type="ECO:0000313" key="4">
    <source>
        <dbReference type="Proteomes" id="UP001150907"/>
    </source>
</evidence>
<dbReference type="AlphaFoldDB" id="A0A9W8BJG4"/>
<dbReference type="Proteomes" id="UP001150907">
    <property type="component" value="Unassembled WGS sequence"/>
</dbReference>
<dbReference type="InterPro" id="IPR035974">
    <property type="entry name" value="Rap/Ran-GAP_sf"/>
</dbReference>
<sequence>MATLLQALMLKAPELITDAATCETETSAVSFRDFFVEKIIRNFAHPMFPESMCGHRYNRALVGVETEDGLVLSLKTASHVGAWEDQATPRSSMASADQTIRDQALESIKVVSDNSDVYVDSDGQDQIPVISALTTDAGKHSQDQLGPDLLEVGAAADSGSKQTLCGLGIRNTALIEHISEFMEAEAEACDSANICDDYSNSDGDSEAPAKSVTGGVKQSGFKINPSFLHLFSEGVRNEDPLSPLKMDLFRNLVQHKLVFSARNTTANYYVPLIKSESLFRDIRALDRIHAHETVKIAVLYVGPGQWTEVEILSNLHSDTSGSYRSFVDSLGWPVDLATFQGFVGKLESDGSDGKQCPYFADESTEVVFHEAAAMLNDANDTRQIKKQTINQIVDKHVDRSWLDSIAANKTFF</sequence>
<organism evidence="3 4">
    <name type="scientific">Coemansia thaxteri</name>
    <dbReference type="NCBI Taxonomy" id="2663907"/>
    <lineage>
        <taxon>Eukaryota</taxon>
        <taxon>Fungi</taxon>
        <taxon>Fungi incertae sedis</taxon>
        <taxon>Zoopagomycota</taxon>
        <taxon>Kickxellomycotina</taxon>
        <taxon>Kickxellomycetes</taxon>
        <taxon>Kickxellales</taxon>
        <taxon>Kickxellaceae</taxon>
        <taxon>Coemansia</taxon>
    </lineage>
</organism>